<dbReference type="GO" id="GO:0008757">
    <property type="term" value="F:S-adenosylmethionine-dependent methyltransferase activity"/>
    <property type="evidence" value="ECO:0007669"/>
    <property type="project" value="InterPro"/>
</dbReference>
<evidence type="ECO:0000259" key="1">
    <source>
        <dbReference type="Pfam" id="PF08241"/>
    </source>
</evidence>
<dbReference type="RefSeq" id="WP_065919298.1">
    <property type="nucleotide sequence ID" value="NZ_CP016793.1"/>
</dbReference>
<dbReference type="InterPro" id="IPR029063">
    <property type="entry name" value="SAM-dependent_MTases_sf"/>
</dbReference>
<dbReference type="SUPFAM" id="SSF53335">
    <property type="entry name" value="S-adenosyl-L-methionine-dependent methyltransferases"/>
    <property type="match status" value="1"/>
</dbReference>
<evidence type="ECO:0000313" key="3">
    <source>
        <dbReference type="Proteomes" id="UP000093053"/>
    </source>
</evidence>
<gene>
    <name evidence="2" type="ORF">BBK82_38245</name>
</gene>
<dbReference type="KEGG" id="led:BBK82_38245"/>
<name>A0A1B2HTB8_9PSEU</name>
<proteinExistence type="predicted"/>
<dbReference type="Proteomes" id="UP000093053">
    <property type="component" value="Chromosome"/>
</dbReference>
<accession>A0A1B2HTB8</accession>
<dbReference type="EMBL" id="CP016793">
    <property type="protein sequence ID" value="ANZ40961.1"/>
    <property type="molecule type" value="Genomic_DNA"/>
</dbReference>
<dbReference type="Pfam" id="PF08241">
    <property type="entry name" value="Methyltransf_11"/>
    <property type="match status" value="1"/>
</dbReference>
<dbReference type="Gene3D" id="3.40.50.150">
    <property type="entry name" value="Vaccinia Virus protein VP39"/>
    <property type="match status" value="1"/>
</dbReference>
<dbReference type="STRING" id="1586287.BBK82_38245"/>
<organism evidence="2 3">
    <name type="scientific">Lentzea guizhouensis</name>
    <dbReference type="NCBI Taxonomy" id="1586287"/>
    <lineage>
        <taxon>Bacteria</taxon>
        <taxon>Bacillati</taxon>
        <taxon>Actinomycetota</taxon>
        <taxon>Actinomycetes</taxon>
        <taxon>Pseudonocardiales</taxon>
        <taxon>Pseudonocardiaceae</taxon>
        <taxon>Lentzea</taxon>
    </lineage>
</organism>
<reference evidence="2 3" key="1">
    <citation type="submission" date="2016-07" db="EMBL/GenBank/DDBJ databases">
        <title>Complete genome sequence of the Lentzea guizhouensis DHS C013.</title>
        <authorList>
            <person name="Cao C."/>
        </authorList>
    </citation>
    <scope>NUCLEOTIDE SEQUENCE [LARGE SCALE GENOMIC DNA]</scope>
    <source>
        <strain evidence="2 3">DHS C013</strain>
    </source>
</reference>
<dbReference type="AlphaFoldDB" id="A0A1B2HTB8"/>
<sequence>MGDLAATGLATASVHAVVIIDALQFAPSKLAVLQECHRVLVPGGRLVITCWQPVEQGDEKVSPLIRDLDLSPLLQEAGFAAVSTQERQDWYENEKQLWLEALAVPDPDPAMVSLQDEARRVLAKRDLMKRVLAVGTTPRS</sequence>
<dbReference type="InterPro" id="IPR013216">
    <property type="entry name" value="Methyltransf_11"/>
</dbReference>
<protein>
    <recommendedName>
        <fullName evidence="1">Methyltransferase type 11 domain-containing protein</fullName>
    </recommendedName>
</protein>
<keyword evidence="3" id="KW-1185">Reference proteome</keyword>
<feature type="domain" description="Methyltransferase type 11" evidence="1">
    <location>
        <begin position="2"/>
        <end position="48"/>
    </location>
</feature>
<evidence type="ECO:0000313" key="2">
    <source>
        <dbReference type="EMBL" id="ANZ40961.1"/>
    </source>
</evidence>